<protein>
    <submittedName>
        <fullName evidence="2">Uncharacterized protein</fullName>
    </submittedName>
</protein>
<sequence length="273" mass="29636">MRCSTSVIENGKNDEYILTFALSISYSLPSEQIHLSSQQHNATTNFKFPPISKDVHISKIPQSASHPHPPSHHHNPAHHNYPATIKPPNIPTLATLIFRFGNRYGNPTSARDESIQFAGQSDGGKRAPWAGRNAFVLATRLVNTGAMSASGVGGDATSMTSPSPSIPTTTTTSRTASQDKVAVLKNYQSWIDSQPRSDSEREVLQDMPWLCESCVLSFMAGKEKQYTSVTTAKDKGAATGLEGVFRGQQEVFEMPCGGSGCSRSARSRDHILM</sequence>
<evidence type="ECO:0000256" key="1">
    <source>
        <dbReference type="SAM" id="MobiDB-lite"/>
    </source>
</evidence>
<evidence type="ECO:0000313" key="3">
    <source>
        <dbReference type="Proteomes" id="UP000308802"/>
    </source>
</evidence>
<feature type="compositionally biased region" description="Low complexity" evidence="1">
    <location>
        <begin position="157"/>
        <end position="176"/>
    </location>
</feature>
<feature type="region of interest" description="Disordered" evidence="1">
    <location>
        <begin position="150"/>
        <end position="176"/>
    </location>
</feature>
<comment type="caution">
    <text evidence="2">The sequence shown here is derived from an EMBL/GenBank/DDBJ whole genome shotgun (WGS) entry which is preliminary data.</text>
</comment>
<dbReference type="Proteomes" id="UP000308802">
    <property type="component" value="Unassembled WGS sequence"/>
</dbReference>
<evidence type="ECO:0000313" key="2">
    <source>
        <dbReference type="EMBL" id="THW74150.1"/>
    </source>
</evidence>
<dbReference type="AlphaFoldDB" id="A0A4S9A517"/>
<accession>A0A4S9A517</accession>
<proteinExistence type="predicted"/>
<reference evidence="2 3" key="1">
    <citation type="submission" date="2018-10" db="EMBL/GenBank/DDBJ databases">
        <title>Fifty Aureobasidium pullulans genomes reveal a recombining polyextremotolerant generalist.</title>
        <authorList>
            <person name="Gostincar C."/>
            <person name="Turk M."/>
            <person name="Zajc J."/>
            <person name="Gunde-Cimerman N."/>
        </authorList>
    </citation>
    <scope>NUCLEOTIDE SEQUENCE [LARGE SCALE GENOMIC DNA]</scope>
    <source>
        <strain evidence="2 3">EXF-10659</strain>
    </source>
</reference>
<dbReference type="EMBL" id="QZAO01000142">
    <property type="protein sequence ID" value="THW74150.1"/>
    <property type="molecule type" value="Genomic_DNA"/>
</dbReference>
<organism evidence="2 3">
    <name type="scientific">Aureobasidium pullulans</name>
    <name type="common">Black yeast</name>
    <name type="synonym">Pullularia pullulans</name>
    <dbReference type="NCBI Taxonomy" id="5580"/>
    <lineage>
        <taxon>Eukaryota</taxon>
        <taxon>Fungi</taxon>
        <taxon>Dikarya</taxon>
        <taxon>Ascomycota</taxon>
        <taxon>Pezizomycotina</taxon>
        <taxon>Dothideomycetes</taxon>
        <taxon>Dothideomycetidae</taxon>
        <taxon>Dothideales</taxon>
        <taxon>Saccotheciaceae</taxon>
        <taxon>Aureobasidium</taxon>
    </lineage>
</organism>
<name>A0A4S9A517_AURPU</name>
<feature type="region of interest" description="Disordered" evidence="1">
    <location>
        <begin position="61"/>
        <end position="81"/>
    </location>
</feature>
<gene>
    <name evidence="2" type="ORF">D6D19_05071</name>
</gene>